<evidence type="ECO:0000256" key="1">
    <source>
        <dbReference type="ARBA" id="ARBA00022602"/>
    </source>
</evidence>
<evidence type="ECO:0000259" key="6">
    <source>
        <dbReference type="Pfam" id="PF02441"/>
    </source>
</evidence>
<dbReference type="InterPro" id="IPR004507">
    <property type="entry name" value="UbiX-like"/>
</dbReference>
<feature type="binding site" evidence="5">
    <location>
        <position position="168"/>
    </location>
    <ligand>
        <name>dimethylallyl phosphate</name>
        <dbReference type="ChEBI" id="CHEBI:88052"/>
    </ligand>
</feature>
<comment type="catalytic activity">
    <reaction evidence="5">
        <text>dimethylallyl phosphate + FMNH2 = prenylated FMNH2 + phosphate</text>
        <dbReference type="Rhea" id="RHEA:37743"/>
        <dbReference type="ChEBI" id="CHEBI:43474"/>
        <dbReference type="ChEBI" id="CHEBI:57618"/>
        <dbReference type="ChEBI" id="CHEBI:87467"/>
        <dbReference type="ChEBI" id="CHEBI:88052"/>
        <dbReference type="EC" id="2.5.1.129"/>
    </reaction>
</comment>
<feature type="binding site" evidence="5">
    <location>
        <begin position="9"/>
        <end position="11"/>
    </location>
    <ligand>
        <name>FMN</name>
        <dbReference type="ChEBI" id="CHEBI:58210"/>
    </ligand>
</feature>
<keyword evidence="1 5" id="KW-0637">Prenyltransferase</keyword>
<dbReference type="SUPFAM" id="SSF52507">
    <property type="entry name" value="Homo-oligomeric flavin-containing Cys decarboxylases, HFCD"/>
    <property type="match status" value="1"/>
</dbReference>
<comment type="caution">
    <text evidence="7">The sequence shown here is derived from an EMBL/GenBank/DDBJ whole genome shotgun (WGS) entry which is preliminary data.</text>
</comment>
<accession>A0ABS1T611</accession>
<dbReference type="RefSeq" id="WP_202747433.1">
    <property type="nucleotide sequence ID" value="NZ_JAESWC010000002.1"/>
</dbReference>
<gene>
    <name evidence="5" type="primary">ubiX</name>
    <name evidence="7" type="ORF">JK636_03325</name>
</gene>
<keyword evidence="4 5" id="KW-0808">Transferase</keyword>
<feature type="binding site" evidence="5">
    <location>
        <position position="152"/>
    </location>
    <ligand>
        <name>dimethylallyl phosphate</name>
        <dbReference type="ChEBI" id="CHEBI:88052"/>
    </ligand>
</feature>
<dbReference type="HAMAP" id="MF_01984">
    <property type="entry name" value="ubiX_pad"/>
    <property type="match status" value="1"/>
</dbReference>
<evidence type="ECO:0000256" key="2">
    <source>
        <dbReference type="ARBA" id="ARBA00022630"/>
    </source>
</evidence>
<proteinExistence type="inferred from homology"/>
<evidence type="ECO:0000256" key="3">
    <source>
        <dbReference type="ARBA" id="ARBA00022643"/>
    </source>
</evidence>
<name>A0ABS1T611_9CLOT</name>
<feature type="binding site" evidence="5">
    <location>
        <position position="36"/>
    </location>
    <ligand>
        <name>FMN</name>
        <dbReference type="ChEBI" id="CHEBI:58210"/>
    </ligand>
</feature>
<dbReference type="InterPro" id="IPR036551">
    <property type="entry name" value="Flavin_trans-like"/>
</dbReference>
<comment type="similarity">
    <text evidence="5">Belongs to the UbiX/PAD1 family.</text>
</comment>
<feature type="binding site" evidence="5">
    <location>
        <begin position="87"/>
        <end position="90"/>
    </location>
    <ligand>
        <name>FMN</name>
        <dbReference type="ChEBI" id="CHEBI:58210"/>
    </ligand>
</feature>
<keyword evidence="2 5" id="KW-0285">Flavoprotein</keyword>
<dbReference type="Pfam" id="PF02441">
    <property type="entry name" value="Flavoprotein"/>
    <property type="match status" value="1"/>
</dbReference>
<evidence type="ECO:0000256" key="4">
    <source>
        <dbReference type="ARBA" id="ARBA00022679"/>
    </source>
</evidence>
<dbReference type="EMBL" id="JAESWC010000002">
    <property type="protein sequence ID" value="MBL4934787.1"/>
    <property type="molecule type" value="Genomic_DNA"/>
</dbReference>
<dbReference type="NCBIfam" id="NF004685">
    <property type="entry name" value="PRK06029.1"/>
    <property type="match status" value="1"/>
</dbReference>
<feature type="binding site" evidence="5">
    <location>
        <position position="99"/>
    </location>
    <ligand>
        <name>FMN</name>
        <dbReference type="ChEBI" id="CHEBI:58210"/>
    </ligand>
</feature>
<evidence type="ECO:0000256" key="5">
    <source>
        <dbReference type="HAMAP-Rule" id="MF_01984"/>
    </source>
</evidence>
<evidence type="ECO:0000313" key="7">
    <source>
        <dbReference type="EMBL" id="MBL4934787.1"/>
    </source>
</evidence>
<feature type="binding site" evidence="5">
    <location>
        <position position="122"/>
    </location>
    <ligand>
        <name>FMN</name>
        <dbReference type="ChEBI" id="CHEBI:58210"/>
    </ligand>
</feature>
<dbReference type="EC" id="2.5.1.129" evidence="5"/>
<protein>
    <recommendedName>
        <fullName evidence="5">Flavin prenyltransferase UbiX</fullName>
        <ecNumber evidence="5">2.5.1.129</ecNumber>
    </recommendedName>
</protein>
<dbReference type="InterPro" id="IPR003382">
    <property type="entry name" value="Flavoprotein"/>
</dbReference>
<reference evidence="7 8" key="1">
    <citation type="submission" date="2021-01" db="EMBL/GenBank/DDBJ databases">
        <title>Genome public.</title>
        <authorList>
            <person name="Liu C."/>
            <person name="Sun Q."/>
        </authorList>
    </citation>
    <scope>NUCLEOTIDE SEQUENCE [LARGE SCALE GENOMIC DNA]</scope>
    <source>
        <strain evidence="7 8">YIM B02515</strain>
    </source>
</reference>
<dbReference type="Proteomes" id="UP000632377">
    <property type="component" value="Unassembled WGS sequence"/>
</dbReference>
<keyword evidence="3 5" id="KW-0288">FMN</keyword>
<dbReference type="NCBIfam" id="TIGR00421">
    <property type="entry name" value="ubiX_pad"/>
    <property type="match status" value="1"/>
</dbReference>
<dbReference type="Gene3D" id="3.40.50.1950">
    <property type="entry name" value="Flavin prenyltransferase-like"/>
    <property type="match status" value="1"/>
</dbReference>
<comment type="function">
    <text evidence="5">Flavin prenyltransferase that catalyzes the synthesis of the prenylated FMN cofactor (prenyl-FMN) for 4-hydroxy-3-polyprenylbenzoic acid decarboxylase UbiD. The prenyltransferase is metal-independent and links a dimethylallyl moiety from dimethylallyl monophosphate (DMAP) to the flavin N5 and C6 atoms of FMN.</text>
</comment>
<sequence>MEIIVGITGATGTIYAVRLLEAIKKFEHVNVHLIMSKWAQQTLITETKYDLEYINSLSYAVYDNFNMGAKISSGSFLTDAMLIVPCSMKTLSSIANGYCDNLIARAADVTLKEGRKLILSPRETPLSAIHLQNMLKLSQLGVKIVPPMPAFYNKPETVEDIVNHQVMKLLDQLGLSFPEGKRWHG</sequence>
<evidence type="ECO:0000313" key="8">
    <source>
        <dbReference type="Proteomes" id="UP000632377"/>
    </source>
</evidence>
<keyword evidence="8" id="KW-1185">Reference proteome</keyword>
<organism evidence="7 8">
    <name type="scientific">Clostridium rhizosphaerae</name>
    <dbReference type="NCBI Taxonomy" id="2803861"/>
    <lineage>
        <taxon>Bacteria</taxon>
        <taxon>Bacillati</taxon>
        <taxon>Bacillota</taxon>
        <taxon>Clostridia</taxon>
        <taxon>Eubacteriales</taxon>
        <taxon>Clostridiaceae</taxon>
        <taxon>Clostridium</taxon>
    </lineage>
</organism>
<feature type="domain" description="Flavoprotein" evidence="6">
    <location>
        <begin position="1"/>
        <end position="169"/>
    </location>
</feature>